<proteinExistence type="predicted"/>
<dbReference type="Proteomes" id="UP001281305">
    <property type="component" value="Chromosome"/>
</dbReference>
<protein>
    <recommendedName>
        <fullName evidence="4">DUF2953 domain-containing protein</fullName>
    </recommendedName>
</protein>
<keyword evidence="1" id="KW-1133">Transmembrane helix</keyword>
<evidence type="ECO:0000313" key="3">
    <source>
        <dbReference type="Proteomes" id="UP001281305"/>
    </source>
</evidence>
<gene>
    <name evidence="2" type="ORF">RZS32_016840</name>
</gene>
<reference evidence="2 3" key="1">
    <citation type="submission" date="2024-02" db="EMBL/GenBank/DDBJ databases">
        <title>Roseovarius strain W115 nov., isolated from a marine algae.</title>
        <authorList>
            <person name="Lee M.W."/>
            <person name="Lee J.K."/>
            <person name="Kim J.M."/>
            <person name="Choi D.G."/>
            <person name="Baek J.H."/>
            <person name="Bayburt H."/>
            <person name="Jung J.J."/>
            <person name="Han D.M."/>
            <person name="Jeon C.O."/>
        </authorList>
    </citation>
    <scope>NUCLEOTIDE SEQUENCE [LARGE SCALE GENOMIC DNA]</scope>
    <source>
        <strain evidence="2 3">W115</strain>
    </source>
</reference>
<accession>A0ABZ2TEF1</accession>
<keyword evidence="1" id="KW-0472">Membrane</keyword>
<organism evidence="2 3">
    <name type="scientific">Roseovarius rhodophyticola</name>
    <dbReference type="NCBI Taxonomy" id="3080827"/>
    <lineage>
        <taxon>Bacteria</taxon>
        <taxon>Pseudomonadati</taxon>
        <taxon>Pseudomonadota</taxon>
        <taxon>Alphaproteobacteria</taxon>
        <taxon>Rhodobacterales</taxon>
        <taxon>Roseobacteraceae</taxon>
        <taxon>Roseovarius</taxon>
    </lineage>
</organism>
<dbReference type="RefSeq" id="WP_317054717.1">
    <property type="nucleotide sequence ID" value="NZ_CP146606.1"/>
</dbReference>
<name>A0ABZ2TEF1_9RHOB</name>
<evidence type="ECO:0008006" key="4">
    <source>
        <dbReference type="Google" id="ProtNLM"/>
    </source>
</evidence>
<sequence length="184" mass="20257">MSVAITVLLSFAPVLLSFFVLILFLPLHIELSVLKDPNWRIRATCRPLMGYGPLINLKSARPKTQDELPEVRKKPKPTLAKLERMAKAGAIFYIDVLNRVTFRHIELSAQFDMGDASETGQTFGQLAPLVYGCSAVPAGSIDIKPLFINRPFLSGHAEIGLSVVPASLVTPAIRFGWRIFGPKS</sequence>
<keyword evidence="1" id="KW-0812">Transmembrane</keyword>
<feature type="transmembrane region" description="Helical" evidence="1">
    <location>
        <begin position="6"/>
        <end position="25"/>
    </location>
</feature>
<keyword evidence="3" id="KW-1185">Reference proteome</keyword>
<dbReference type="EMBL" id="CP146606">
    <property type="protein sequence ID" value="WYK18029.1"/>
    <property type="molecule type" value="Genomic_DNA"/>
</dbReference>
<evidence type="ECO:0000256" key="1">
    <source>
        <dbReference type="SAM" id="Phobius"/>
    </source>
</evidence>
<evidence type="ECO:0000313" key="2">
    <source>
        <dbReference type="EMBL" id="WYK18029.1"/>
    </source>
</evidence>